<evidence type="ECO:0000256" key="2">
    <source>
        <dbReference type="ARBA" id="ARBA00022857"/>
    </source>
</evidence>
<sequence length="334" mass="36108">MSPPSITVLVTGANGIQGGSLIRELLKLAPAHPETSLAIHALVRDSSSSTSQSLQALDPSKIELFEGNFEDVESISRAAAGCTTVFVNPSPVFTDLAGEGRHGLNILSASRAAGIKHVVLASVHGLDARKDLPILESIPFFAAYFKNKSTIADNVRNPPPGPKVPEGYTYTILEPSTFLTNYIQPMSQMMYPTLTAEQPNMHVAFSPTLRMSHLDPADVGRFAAHSIYADPDEFERMFANKTIPLASANMTISDVADALTRAVGHKKTVSVSYMPREDAEAVKATNVIVASQLFLNDSPYLADLEMVRSYGIELGSVEDFFEREKEAVARTLAL</sequence>
<dbReference type="GO" id="GO:0016491">
    <property type="term" value="F:oxidoreductase activity"/>
    <property type="evidence" value="ECO:0007669"/>
    <property type="project" value="UniProtKB-KW"/>
</dbReference>
<keyword evidence="6" id="KW-1185">Reference proteome</keyword>
<dbReference type="RefSeq" id="XP_016268725.1">
    <property type="nucleotide sequence ID" value="XM_016401672.1"/>
</dbReference>
<keyword evidence="2" id="KW-0521">NADP</keyword>
<feature type="domain" description="NmrA-like" evidence="4">
    <location>
        <begin position="7"/>
        <end position="306"/>
    </location>
</feature>
<dbReference type="STRING" id="215243.A0A0D2EKY3"/>
<dbReference type="PANTHER" id="PTHR42748">
    <property type="entry name" value="NITROGEN METABOLITE REPRESSION PROTEIN NMRA FAMILY MEMBER"/>
    <property type="match status" value="1"/>
</dbReference>
<gene>
    <name evidence="5" type="ORF">PV06_01086</name>
</gene>
<dbReference type="GO" id="GO:0005634">
    <property type="term" value="C:nucleus"/>
    <property type="evidence" value="ECO:0007669"/>
    <property type="project" value="TreeGrafter"/>
</dbReference>
<accession>A0A0D2EKY3</accession>
<evidence type="ECO:0000256" key="1">
    <source>
        <dbReference type="ARBA" id="ARBA00006328"/>
    </source>
</evidence>
<dbReference type="AlphaFoldDB" id="A0A0D2EKY3"/>
<dbReference type="SUPFAM" id="SSF51735">
    <property type="entry name" value="NAD(P)-binding Rossmann-fold domains"/>
    <property type="match status" value="1"/>
</dbReference>
<protein>
    <recommendedName>
        <fullName evidence="4">NmrA-like domain-containing protein</fullName>
    </recommendedName>
</protein>
<dbReference type="Proteomes" id="UP000053342">
    <property type="component" value="Unassembled WGS sequence"/>
</dbReference>
<proteinExistence type="inferred from homology"/>
<comment type="similarity">
    <text evidence="1">Belongs to the NmrA-type oxidoreductase family.</text>
</comment>
<name>A0A0D2EKY3_9EURO</name>
<organism evidence="5 6">
    <name type="scientific">Exophiala oligosperma</name>
    <dbReference type="NCBI Taxonomy" id="215243"/>
    <lineage>
        <taxon>Eukaryota</taxon>
        <taxon>Fungi</taxon>
        <taxon>Dikarya</taxon>
        <taxon>Ascomycota</taxon>
        <taxon>Pezizomycotina</taxon>
        <taxon>Eurotiomycetes</taxon>
        <taxon>Chaetothyriomycetidae</taxon>
        <taxon>Chaetothyriales</taxon>
        <taxon>Herpotrichiellaceae</taxon>
        <taxon>Exophiala</taxon>
    </lineage>
</organism>
<keyword evidence="3" id="KW-0560">Oxidoreductase</keyword>
<evidence type="ECO:0000313" key="5">
    <source>
        <dbReference type="EMBL" id="KIW48509.1"/>
    </source>
</evidence>
<dbReference type="OrthoDB" id="674604at2759"/>
<dbReference type="InterPro" id="IPR036291">
    <property type="entry name" value="NAD(P)-bd_dom_sf"/>
</dbReference>
<dbReference type="Gene3D" id="3.40.50.720">
    <property type="entry name" value="NAD(P)-binding Rossmann-like Domain"/>
    <property type="match status" value="1"/>
</dbReference>
<dbReference type="InterPro" id="IPR008030">
    <property type="entry name" value="NmrA-like"/>
</dbReference>
<dbReference type="InterPro" id="IPR051164">
    <property type="entry name" value="NmrA-like_oxidored"/>
</dbReference>
<dbReference type="GeneID" id="27353160"/>
<evidence type="ECO:0000259" key="4">
    <source>
        <dbReference type="Pfam" id="PF05368"/>
    </source>
</evidence>
<evidence type="ECO:0000256" key="3">
    <source>
        <dbReference type="ARBA" id="ARBA00023002"/>
    </source>
</evidence>
<reference evidence="5 6" key="1">
    <citation type="submission" date="2015-01" db="EMBL/GenBank/DDBJ databases">
        <title>The Genome Sequence of Exophiala oligosperma CBS72588.</title>
        <authorList>
            <consortium name="The Broad Institute Genomics Platform"/>
            <person name="Cuomo C."/>
            <person name="de Hoog S."/>
            <person name="Gorbushina A."/>
            <person name="Stielow B."/>
            <person name="Teixiera M."/>
            <person name="Abouelleil A."/>
            <person name="Chapman S.B."/>
            <person name="Priest M."/>
            <person name="Young S.K."/>
            <person name="Wortman J."/>
            <person name="Nusbaum C."/>
            <person name="Birren B."/>
        </authorList>
    </citation>
    <scope>NUCLEOTIDE SEQUENCE [LARGE SCALE GENOMIC DNA]</scope>
    <source>
        <strain evidence="5 6">CBS 72588</strain>
    </source>
</reference>
<dbReference type="Pfam" id="PF05368">
    <property type="entry name" value="NmrA"/>
    <property type="match status" value="1"/>
</dbReference>
<dbReference type="VEuPathDB" id="FungiDB:PV06_01086"/>
<dbReference type="EMBL" id="KN847332">
    <property type="protein sequence ID" value="KIW48509.1"/>
    <property type="molecule type" value="Genomic_DNA"/>
</dbReference>
<dbReference type="PANTHER" id="PTHR42748:SF30">
    <property type="entry name" value="NMRA-LIKE DOMAIN-CONTAINING PROTEIN"/>
    <property type="match status" value="1"/>
</dbReference>
<dbReference type="HOGENOM" id="CLU_007383_8_4_1"/>
<evidence type="ECO:0000313" key="6">
    <source>
        <dbReference type="Proteomes" id="UP000053342"/>
    </source>
</evidence>